<keyword evidence="3" id="KW-1185">Reference proteome</keyword>
<evidence type="ECO:0008006" key="4">
    <source>
        <dbReference type="Google" id="ProtNLM"/>
    </source>
</evidence>
<feature type="compositionally biased region" description="Acidic residues" evidence="1">
    <location>
        <begin position="118"/>
        <end position="128"/>
    </location>
</feature>
<dbReference type="GO" id="GO:0016593">
    <property type="term" value="C:Cdc73/Paf1 complex"/>
    <property type="evidence" value="ECO:0007669"/>
    <property type="project" value="InterPro"/>
</dbReference>
<dbReference type="EMBL" id="JAHQIW010004819">
    <property type="protein sequence ID" value="KAJ1363859.1"/>
    <property type="molecule type" value="Genomic_DNA"/>
</dbReference>
<dbReference type="AlphaFoldDB" id="A0AAD5NAF4"/>
<dbReference type="Proteomes" id="UP001196413">
    <property type="component" value="Unassembled WGS sequence"/>
</dbReference>
<evidence type="ECO:0000313" key="2">
    <source>
        <dbReference type="EMBL" id="KAJ1363859.1"/>
    </source>
</evidence>
<accession>A0AAD5NAF4</accession>
<proteinExistence type="predicted"/>
<organism evidence="2 3">
    <name type="scientific">Parelaphostrongylus tenuis</name>
    <name type="common">Meningeal worm</name>
    <dbReference type="NCBI Taxonomy" id="148309"/>
    <lineage>
        <taxon>Eukaryota</taxon>
        <taxon>Metazoa</taxon>
        <taxon>Ecdysozoa</taxon>
        <taxon>Nematoda</taxon>
        <taxon>Chromadorea</taxon>
        <taxon>Rhabditida</taxon>
        <taxon>Rhabditina</taxon>
        <taxon>Rhabditomorpha</taxon>
        <taxon>Strongyloidea</taxon>
        <taxon>Metastrongylidae</taxon>
        <taxon>Parelaphostrongylus</taxon>
    </lineage>
</organism>
<evidence type="ECO:0000256" key="1">
    <source>
        <dbReference type="SAM" id="MobiDB-lite"/>
    </source>
</evidence>
<feature type="region of interest" description="Disordered" evidence="1">
    <location>
        <begin position="70"/>
        <end position="128"/>
    </location>
</feature>
<dbReference type="Pfam" id="PF03985">
    <property type="entry name" value="Paf1"/>
    <property type="match status" value="1"/>
</dbReference>
<comment type="caution">
    <text evidence="2">The sequence shown here is derived from an EMBL/GenBank/DDBJ whole genome shotgun (WGS) entry which is preliminary data.</text>
</comment>
<reference evidence="2" key="1">
    <citation type="submission" date="2021-06" db="EMBL/GenBank/DDBJ databases">
        <title>Parelaphostrongylus tenuis whole genome reference sequence.</title>
        <authorList>
            <person name="Garwood T.J."/>
            <person name="Larsen P.A."/>
            <person name="Fountain-Jones N.M."/>
            <person name="Garbe J.R."/>
            <person name="Macchietto M.G."/>
            <person name="Kania S.A."/>
            <person name="Gerhold R.W."/>
            <person name="Richards J.E."/>
            <person name="Wolf T.M."/>
        </authorList>
    </citation>
    <scope>NUCLEOTIDE SEQUENCE</scope>
    <source>
        <strain evidence="2">MNPRO001-30</strain>
        <tissue evidence="2">Meninges</tissue>
    </source>
</reference>
<gene>
    <name evidence="2" type="ORF">KIN20_023811</name>
</gene>
<name>A0AAD5NAF4_PARTN</name>
<dbReference type="GO" id="GO:0006368">
    <property type="term" value="P:transcription elongation by RNA polymerase II"/>
    <property type="evidence" value="ECO:0007669"/>
    <property type="project" value="InterPro"/>
</dbReference>
<dbReference type="InterPro" id="IPR007133">
    <property type="entry name" value="RNA_pol_II-assoc_Paf1"/>
</dbReference>
<protein>
    <recommendedName>
        <fullName evidence="4">RNA polymerase II-associated factor 1 homolog</fullName>
    </recommendedName>
</protein>
<sequence length="128" mass="14924">MRFERDNFFVYYKNGCFYYNELETKVRLVRRRRPVHEKPNTRLHVTYTDPTEAELQQMCRRVNSLLMNYDSYDEADKPSEKSDSDDEESNKKPASGDSDNADSESAPDGSSDDGKADESDDECNYYNC</sequence>
<evidence type="ECO:0000313" key="3">
    <source>
        <dbReference type="Proteomes" id="UP001196413"/>
    </source>
</evidence>